<gene>
    <name evidence="3" type="ORF">PCOR1329_LOCUS1735</name>
</gene>
<feature type="region of interest" description="Disordered" evidence="1">
    <location>
        <begin position="197"/>
        <end position="253"/>
    </location>
</feature>
<dbReference type="EMBL" id="CAUYUJ010000426">
    <property type="protein sequence ID" value="CAK0790471.1"/>
    <property type="molecule type" value="Genomic_DNA"/>
</dbReference>
<sequence length="552" mass="57917">MQRSLAAAAAWSALVAGAAALARHELAPRAGHELAPAADVELATAAGIDLGPAAEARAAELELGEEPPWGRVTPQHSHSVLKGLVAEDGVDELKRAELLDGQLDPAALVIEDAAPQPRAELRLPAPPGQVGVCAGTAVYDGPSMGWEDCRTRCLGHEHCRFWSFWPDSAQQRCKLTLDCSRRERDGHRSVSAYRRALDAAGEEESRQQAAWDNGETPLDPEPQEAAPQPQEAATPRAAPVADQMTCSPQGSARKFAVSPQSGWHNLGKARSYASCANTSLSMGYGNVVWNAGSSAKGRCYGFSSDMPDVLERNCEETYCWLFGTASPACKDQSLMAGTADAEDDKLFGAGPQAATESTKVKDPVDHDIEEMMESVQTQTASPEPQERRRARSPREPCRRSGTSSTSGEGPSAEGLAAPTAIGGSSETARSPRPAASPPPPASSSPSARASPLSGEGGSGSSLRAPRGEDGARICGGLCFSQPSCAGCPFWTERCGPHFSSSPGPPPPLPPASCLLLHLPPASSLSSLLPPFSPQSCMRGLATFVRGRDEKCN</sequence>
<feature type="compositionally biased region" description="Low complexity" evidence="1">
    <location>
        <begin position="223"/>
        <end position="239"/>
    </location>
</feature>
<dbReference type="Proteomes" id="UP001189429">
    <property type="component" value="Unassembled WGS sequence"/>
</dbReference>
<accession>A0ABN9PJQ2</accession>
<feature type="compositionally biased region" description="Low complexity" evidence="1">
    <location>
        <begin position="399"/>
        <end position="414"/>
    </location>
</feature>
<protein>
    <recommendedName>
        <fullName evidence="5">Apple domain-containing protein</fullName>
    </recommendedName>
</protein>
<keyword evidence="2" id="KW-0732">Signal</keyword>
<evidence type="ECO:0000256" key="1">
    <source>
        <dbReference type="SAM" id="MobiDB-lite"/>
    </source>
</evidence>
<feature type="region of interest" description="Disordered" evidence="1">
    <location>
        <begin position="373"/>
        <end position="467"/>
    </location>
</feature>
<evidence type="ECO:0000313" key="4">
    <source>
        <dbReference type="Proteomes" id="UP001189429"/>
    </source>
</evidence>
<feature type="signal peptide" evidence="2">
    <location>
        <begin position="1"/>
        <end position="20"/>
    </location>
</feature>
<name>A0ABN9PJQ2_9DINO</name>
<feature type="compositionally biased region" description="Low complexity" evidence="1">
    <location>
        <begin position="443"/>
        <end position="453"/>
    </location>
</feature>
<proteinExistence type="predicted"/>
<feature type="chain" id="PRO_5047357471" description="Apple domain-containing protein" evidence="2">
    <location>
        <begin position="21"/>
        <end position="552"/>
    </location>
</feature>
<evidence type="ECO:0000256" key="2">
    <source>
        <dbReference type="SAM" id="SignalP"/>
    </source>
</evidence>
<evidence type="ECO:0000313" key="3">
    <source>
        <dbReference type="EMBL" id="CAK0790471.1"/>
    </source>
</evidence>
<evidence type="ECO:0008006" key="5">
    <source>
        <dbReference type="Google" id="ProtNLM"/>
    </source>
</evidence>
<reference evidence="3" key="1">
    <citation type="submission" date="2023-10" db="EMBL/GenBank/DDBJ databases">
        <authorList>
            <person name="Chen Y."/>
            <person name="Shah S."/>
            <person name="Dougan E. K."/>
            <person name="Thang M."/>
            <person name="Chan C."/>
        </authorList>
    </citation>
    <scope>NUCLEOTIDE SEQUENCE [LARGE SCALE GENOMIC DNA]</scope>
</reference>
<feature type="compositionally biased region" description="Basic and acidic residues" evidence="1">
    <location>
        <begin position="384"/>
        <end position="398"/>
    </location>
</feature>
<comment type="caution">
    <text evidence="3">The sequence shown here is derived from an EMBL/GenBank/DDBJ whole genome shotgun (WGS) entry which is preliminary data.</text>
</comment>
<organism evidence="3 4">
    <name type="scientific">Prorocentrum cordatum</name>
    <dbReference type="NCBI Taxonomy" id="2364126"/>
    <lineage>
        <taxon>Eukaryota</taxon>
        <taxon>Sar</taxon>
        <taxon>Alveolata</taxon>
        <taxon>Dinophyceae</taxon>
        <taxon>Prorocentrales</taxon>
        <taxon>Prorocentraceae</taxon>
        <taxon>Prorocentrum</taxon>
    </lineage>
</organism>
<keyword evidence="4" id="KW-1185">Reference proteome</keyword>